<dbReference type="OrthoDB" id="9803913at2"/>
<evidence type="ECO:0000256" key="2">
    <source>
        <dbReference type="ARBA" id="ARBA00001936"/>
    </source>
</evidence>
<dbReference type="GO" id="GO:0004528">
    <property type="term" value="F:phosphodiesterase I activity"/>
    <property type="evidence" value="ECO:0007669"/>
    <property type="project" value="UniProtKB-EC"/>
</dbReference>
<dbReference type="EC" id="3.1.4.1" evidence="5"/>
<dbReference type="Pfam" id="PF08774">
    <property type="entry name" value="VRR_NUC"/>
    <property type="match status" value="1"/>
</dbReference>
<proteinExistence type="inferred from homology"/>
<sequence length="556" mass="63273">MNMPLVTATSLADPLYYLRNAQQVIELCLSQYSDLLTPGETQQLQQLLQLDTPAQALLVRLVMRKGTLFRTDKLSYTEVPDLSAALRLLSALGLVSLEPELLLSELCHLAKREECVALARLTTSETLFAASSRKGDLVSALLEQATTDDLKTLAAWWPDAPFTVIQLSCASLFDRLRLMFFGNLRQDWSEFVLTELGLQQFEAMPLNSDSKPFQARAEVDLYLALQQLQSRVFNGEPIANIRPLLPAPVACEWIEYRRHKVLYQFGREAERQQDLSLALDLYQQSKHREAQVRTLRLLEKQLSPAEVFTYTTQALINITQPEARVTIERIRQRSAKKAGIIYTPPISLNVPSDSEILERPTQGRVEAAVIAHLTSDTRQVFHVENRLFNGLFALLFWPALFAPIRGAFFNPFQAGPADLYRPDFIDSRAQWLNEGFAQLKSGEYKEVIKARYQQKYGISCAFMHWPSLSYELIEMALTVIPTAHLTAVFNYLLLDLRHHRKGMPDLLELDLANQSYRLIEVKGPGDRLQDHQRLWIQTMLAQGLPVSVMQVSWSDN</sequence>
<comment type="catalytic activity">
    <reaction evidence="1">
        <text>Hydrolytically removes 5'-nucleotides successively from the 3'-hydroxy termini of 3'-hydroxy-terminated oligonucleotides.</text>
        <dbReference type="EC" id="3.1.4.1"/>
    </reaction>
</comment>
<keyword evidence="7" id="KW-0479">Metal-binding</keyword>
<evidence type="ECO:0000256" key="5">
    <source>
        <dbReference type="ARBA" id="ARBA00012029"/>
    </source>
</evidence>
<dbReference type="InterPro" id="IPR033315">
    <property type="entry name" value="Fan1-like"/>
</dbReference>
<dbReference type="GO" id="GO:0036297">
    <property type="term" value="P:interstrand cross-link repair"/>
    <property type="evidence" value="ECO:0007669"/>
    <property type="project" value="InterPro"/>
</dbReference>
<feature type="transmembrane region" description="Helical" evidence="11">
    <location>
        <begin position="387"/>
        <end position="408"/>
    </location>
</feature>
<dbReference type="KEGG" id="opf:CBP31_11595"/>
<dbReference type="RefSeq" id="WP_087037427.1">
    <property type="nucleotide sequence ID" value="NZ_CP021377.1"/>
</dbReference>
<feature type="transmembrane region" description="Helical" evidence="11">
    <location>
        <begin position="472"/>
        <end position="494"/>
    </location>
</feature>
<accession>A0A1Y0D7Z3</accession>
<evidence type="ECO:0000256" key="10">
    <source>
        <dbReference type="ARBA" id="ARBA00023211"/>
    </source>
</evidence>
<keyword evidence="6" id="KW-0540">Nuclease</keyword>
<evidence type="ECO:0000256" key="7">
    <source>
        <dbReference type="ARBA" id="ARBA00022723"/>
    </source>
</evidence>
<keyword evidence="11" id="KW-0472">Membrane</keyword>
<dbReference type="GO" id="GO:0003676">
    <property type="term" value="F:nucleic acid binding"/>
    <property type="evidence" value="ECO:0007669"/>
    <property type="project" value="InterPro"/>
</dbReference>
<dbReference type="PANTHER" id="PTHR15749:SF4">
    <property type="entry name" value="FANCONI-ASSOCIATED NUCLEASE 1"/>
    <property type="match status" value="1"/>
</dbReference>
<dbReference type="InterPro" id="IPR011856">
    <property type="entry name" value="tRNA_endonuc-like_dom_sf"/>
</dbReference>
<evidence type="ECO:0000256" key="8">
    <source>
        <dbReference type="ARBA" id="ARBA00022801"/>
    </source>
</evidence>
<dbReference type="SMART" id="SM00990">
    <property type="entry name" value="VRR_NUC"/>
    <property type="match status" value="1"/>
</dbReference>
<comment type="cofactor">
    <cofactor evidence="2">
        <name>Mn(2+)</name>
        <dbReference type="ChEBI" id="CHEBI:29035"/>
    </cofactor>
</comment>
<dbReference type="GO" id="GO:0046872">
    <property type="term" value="F:metal ion binding"/>
    <property type="evidence" value="ECO:0007669"/>
    <property type="project" value="UniProtKB-KW"/>
</dbReference>
<gene>
    <name evidence="13" type="ORF">CBP31_11595</name>
</gene>
<comment type="similarity">
    <text evidence="4">Belongs to the FAN1 family.</text>
</comment>
<protein>
    <recommendedName>
        <fullName evidence="5">phosphodiesterase I</fullName>
        <ecNumber evidence="5">3.1.4.1</ecNumber>
    </recommendedName>
</protein>
<dbReference type="EMBL" id="CP021377">
    <property type="protein sequence ID" value="ART83175.1"/>
    <property type="molecule type" value="Genomic_DNA"/>
</dbReference>
<keyword evidence="8" id="KW-0378">Hydrolase</keyword>
<dbReference type="InterPro" id="IPR014883">
    <property type="entry name" value="VRR_NUC"/>
</dbReference>
<reference evidence="13 14" key="1">
    <citation type="journal article" date="2014" name="Int. J. Syst. Evol. Microbiol.">
        <title>Oceanisphaera profunda sp. nov., a marine bacterium isolated from deep-sea sediment, and emended description of the genus Oceanisphaera.</title>
        <authorList>
            <person name="Xu Z."/>
            <person name="Zhang X.Y."/>
            <person name="Su H.N."/>
            <person name="Yu Z.C."/>
            <person name="Liu C."/>
            <person name="Li H."/>
            <person name="Chen X.L."/>
            <person name="Song X.Y."/>
            <person name="Xie B.B."/>
            <person name="Qin Q.L."/>
            <person name="Zhou B.C."/>
            <person name="Shi M."/>
            <person name="Huang Y."/>
            <person name="Zhang Y.Z."/>
        </authorList>
    </citation>
    <scope>NUCLEOTIDE SEQUENCE [LARGE SCALE GENOMIC DNA]</scope>
    <source>
        <strain evidence="13 14">SM1222</strain>
    </source>
</reference>
<evidence type="ECO:0000256" key="9">
    <source>
        <dbReference type="ARBA" id="ARBA00022842"/>
    </source>
</evidence>
<keyword evidence="10" id="KW-0464">Manganese</keyword>
<organism evidence="13 14">
    <name type="scientific">Oceanisphaera profunda</name>
    <dbReference type="NCBI Taxonomy" id="1416627"/>
    <lineage>
        <taxon>Bacteria</taxon>
        <taxon>Pseudomonadati</taxon>
        <taxon>Pseudomonadota</taxon>
        <taxon>Gammaproteobacteria</taxon>
        <taxon>Aeromonadales</taxon>
        <taxon>Aeromonadaceae</taxon>
        <taxon>Oceanisphaera</taxon>
    </lineage>
</organism>
<evidence type="ECO:0000256" key="3">
    <source>
        <dbReference type="ARBA" id="ARBA00001946"/>
    </source>
</evidence>
<evidence type="ECO:0000256" key="1">
    <source>
        <dbReference type="ARBA" id="ARBA00000983"/>
    </source>
</evidence>
<comment type="cofactor">
    <cofactor evidence="3">
        <name>Mg(2+)</name>
        <dbReference type="ChEBI" id="CHEBI:18420"/>
    </cofactor>
</comment>
<keyword evidence="14" id="KW-1185">Reference proteome</keyword>
<keyword evidence="9" id="KW-0460">Magnesium</keyword>
<name>A0A1Y0D7Z3_9GAMM</name>
<dbReference type="InterPro" id="IPR049125">
    <property type="entry name" value="FAN1-like_WH"/>
</dbReference>
<evidence type="ECO:0000313" key="14">
    <source>
        <dbReference type="Proteomes" id="UP000243937"/>
    </source>
</evidence>
<dbReference type="Pfam" id="PF21315">
    <property type="entry name" value="FAN1_HTH"/>
    <property type="match status" value="1"/>
</dbReference>
<evidence type="ECO:0000313" key="13">
    <source>
        <dbReference type="EMBL" id="ART83175.1"/>
    </source>
</evidence>
<dbReference type="Proteomes" id="UP000243937">
    <property type="component" value="Chromosome"/>
</dbReference>
<dbReference type="PANTHER" id="PTHR15749">
    <property type="entry name" value="FANCONI-ASSOCIATED NUCLEASE 1"/>
    <property type="match status" value="1"/>
</dbReference>
<feature type="domain" description="VRR-NUC" evidence="12">
    <location>
        <begin position="439"/>
        <end position="553"/>
    </location>
</feature>
<evidence type="ECO:0000256" key="6">
    <source>
        <dbReference type="ARBA" id="ARBA00022722"/>
    </source>
</evidence>
<evidence type="ECO:0000256" key="4">
    <source>
        <dbReference type="ARBA" id="ARBA00005533"/>
    </source>
</evidence>
<keyword evidence="11" id="KW-1133">Transmembrane helix</keyword>
<evidence type="ECO:0000259" key="12">
    <source>
        <dbReference type="SMART" id="SM00990"/>
    </source>
</evidence>
<dbReference type="Gene3D" id="3.40.1350.10">
    <property type="match status" value="1"/>
</dbReference>
<keyword evidence="11" id="KW-0812">Transmembrane</keyword>
<evidence type="ECO:0000256" key="11">
    <source>
        <dbReference type="SAM" id="Phobius"/>
    </source>
</evidence>
<dbReference type="AlphaFoldDB" id="A0A1Y0D7Z3"/>